<dbReference type="EMBL" id="JAGKQH010000016">
    <property type="protein sequence ID" value="KAG6577788.1"/>
    <property type="molecule type" value="Genomic_DNA"/>
</dbReference>
<evidence type="ECO:0000313" key="2">
    <source>
        <dbReference type="Proteomes" id="UP000685013"/>
    </source>
</evidence>
<comment type="caution">
    <text evidence="1">The sequence shown here is derived from an EMBL/GenBank/DDBJ whole genome shotgun (WGS) entry which is preliminary data.</text>
</comment>
<evidence type="ECO:0000313" key="1">
    <source>
        <dbReference type="EMBL" id="KAG6577788.1"/>
    </source>
</evidence>
<sequence>MPVLALNWVTGGPLYSLCDHSSSLSVDIRCGEFGGADVEDLALGLVIRLCTSTDFEDPLPTTNARGTTRSLIASL</sequence>
<feature type="non-terminal residue" evidence="1">
    <location>
        <position position="1"/>
    </location>
</feature>
<proteinExistence type="predicted"/>
<name>A0AAV6MB03_9ROSI</name>
<gene>
    <name evidence="1" type="ORF">SDJN03_25362</name>
</gene>
<keyword evidence="2" id="KW-1185">Reference proteome</keyword>
<organism evidence="1 2">
    <name type="scientific">Cucurbita argyrosperma subsp. sororia</name>
    <dbReference type="NCBI Taxonomy" id="37648"/>
    <lineage>
        <taxon>Eukaryota</taxon>
        <taxon>Viridiplantae</taxon>
        <taxon>Streptophyta</taxon>
        <taxon>Embryophyta</taxon>
        <taxon>Tracheophyta</taxon>
        <taxon>Spermatophyta</taxon>
        <taxon>Magnoliopsida</taxon>
        <taxon>eudicotyledons</taxon>
        <taxon>Gunneridae</taxon>
        <taxon>Pentapetalae</taxon>
        <taxon>rosids</taxon>
        <taxon>fabids</taxon>
        <taxon>Cucurbitales</taxon>
        <taxon>Cucurbitaceae</taxon>
        <taxon>Cucurbiteae</taxon>
        <taxon>Cucurbita</taxon>
    </lineage>
</organism>
<protein>
    <submittedName>
        <fullName evidence="1">Uncharacterized protein</fullName>
    </submittedName>
</protein>
<reference evidence="1 2" key="1">
    <citation type="journal article" date="2021" name="Hortic Res">
        <title>The domestication of Cucurbita argyrosperma as revealed by the genome of its wild relative.</title>
        <authorList>
            <person name="Barrera-Redondo J."/>
            <person name="Sanchez-de la Vega G."/>
            <person name="Aguirre-Liguori J.A."/>
            <person name="Castellanos-Morales G."/>
            <person name="Gutierrez-Guerrero Y.T."/>
            <person name="Aguirre-Dugua X."/>
            <person name="Aguirre-Planter E."/>
            <person name="Tenaillon M.I."/>
            <person name="Lira-Saade R."/>
            <person name="Eguiarte L.E."/>
        </authorList>
    </citation>
    <scope>NUCLEOTIDE SEQUENCE [LARGE SCALE GENOMIC DNA]</scope>
    <source>
        <strain evidence="1">JBR-2021</strain>
    </source>
</reference>
<dbReference type="AlphaFoldDB" id="A0AAV6MB03"/>
<dbReference type="Proteomes" id="UP000685013">
    <property type="component" value="Chromosome 16"/>
</dbReference>
<accession>A0AAV6MB03</accession>